<keyword evidence="2" id="KW-0812">Transmembrane</keyword>
<evidence type="ECO:0000256" key="2">
    <source>
        <dbReference type="SAM" id="Phobius"/>
    </source>
</evidence>
<protein>
    <submittedName>
        <fullName evidence="3">Uncharacterized protein</fullName>
    </submittedName>
</protein>
<evidence type="ECO:0000313" key="3">
    <source>
        <dbReference type="EMBL" id="WNG43889.1"/>
    </source>
</evidence>
<sequence length="171" mass="17925">MKKHDPRHGHLAEVWGDTVDLRHLAWSIAIGLVVSLACFLLASHLLADRVGSAALARAYAMLAGLVGCVLSGVICGALFPPKREVVEDGAADPSWRQEVLNELAAQSGGLGAVDELPPSVVSEMKALHLYELFANFQPTVPDAAVASSGTAPAVRAKEPGMPQVALPTTEE</sequence>
<evidence type="ECO:0000256" key="1">
    <source>
        <dbReference type="SAM" id="MobiDB-lite"/>
    </source>
</evidence>
<keyword evidence="2" id="KW-0472">Membrane</keyword>
<accession>A0ABY9WJE8</accession>
<feature type="region of interest" description="Disordered" evidence="1">
    <location>
        <begin position="147"/>
        <end position="171"/>
    </location>
</feature>
<organism evidence="3 4">
    <name type="scientific">Archangium minus</name>
    <dbReference type="NCBI Taxonomy" id="83450"/>
    <lineage>
        <taxon>Bacteria</taxon>
        <taxon>Pseudomonadati</taxon>
        <taxon>Myxococcota</taxon>
        <taxon>Myxococcia</taxon>
        <taxon>Myxococcales</taxon>
        <taxon>Cystobacterineae</taxon>
        <taxon>Archangiaceae</taxon>
        <taxon>Archangium</taxon>
    </lineage>
</organism>
<feature type="transmembrane region" description="Helical" evidence="2">
    <location>
        <begin position="59"/>
        <end position="79"/>
    </location>
</feature>
<dbReference type="RefSeq" id="WP_395815706.1">
    <property type="nucleotide sequence ID" value="NZ_CP043494.1"/>
</dbReference>
<gene>
    <name evidence="3" type="ORF">F0U60_07115</name>
</gene>
<dbReference type="EMBL" id="CP043494">
    <property type="protein sequence ID" value="WNG43889.1"/>
    <property type="molecule type" value="Genomic_DNA"/>
</dbReference>
<reference evidence="3 4" key="1">
    <citation type="submission" date="2019-08" db="EMBL/GenBank/DDBJ databases">
        <title>Archangium and Cystobacter genomes.</title>
        <authorList>
            <person name="Chen I.-C.K."/>
            <person name="Wielgoss S."/>
        </authorList>
    </citation>
    <scope>NUCLEOTIDE SEQUENCE [LARGE SCALE GENOMIC DNA]</scope>
    <source>
        <strain evidence="3 4">Cbm 6</strain>
    </source>
</reference>
<feature type="transmembrane region" description="Helical" evidence="2">
    <location>
        <begin position="24"/>
        <end position="47"/>
    </location>
</feature>
<name>A0ABY9WJE8_9BACT</name>
<dbReference type="Proteomes" id="UP001611383">
    <property type="component" value="Chromosome"/>
</dbReference>
<evidence type="ECO:0000313" key="4">
    <source>
        <dbReference type="Proteomes" id="UP001611383"/>
    </source>
</evidence>
<keyword evidence="4" id="KW-1185">Reference proteome</keyword>
<proteinExistence type="predicted"/>
<keyword evidence="2" id="KW-1133">Transmembrane helix</keyword>